<reference evidence="2 3" key="1">
    <citation type="submission" date="2015-01" db="EMBL/GenBank/DDBJ databases">
        <title>The Genome Sequence of Exophiala xenobiotica CBS118157.</title>
        <authorList>
            <consortium name="The Broad Institute Genomics Platform"/>
            <person name="Cuomo C."/>
            <person name="de Hoog S."/>
            <person name="Gorbushina A."/>
            <person name="Stielow B."/>
            <person name="Teixiera M."/>
            <person name="Abouelleil A."/>
            <person name="Chapman S.B."/>
            <person name="Priest M."/>
            <person name="Young S.K."/>
            <person name="Wortman J."/>
            <person name="Nusbaum C."/>
            <person name="Birren B."/>
        </authorList>
    </citation>
    <scope>NUCLEOTIDE SEQUENCE [LARGE SCALE GENOMIC DNA]</scope>
    <source>
        <strain evidence="2 3">CBS 118157</strain>
    </source>
</reference>
<organism evidence="2 3">
    <name type="scientific">Exophiala xenobiotica</name>
    <dbReference type="NCBI Taxonomy" id="348802"/>
    <lineage>
        <taxon>Eukaryota</taxon>
        <taxon>Fungi</taxon>
        <taxon>Dikarya</taxon>
        <taxon>Ascomycota</taxon>
        <taxon>Pezizomycotina</taxon>
        <taxon>Eurotiomycetes</taxon>
        <taxon>Chaetothyriomycetidae</taxon>
        <taxon>Chaetothyriales</taxon>
        <taxon>Herpotrichiellaceae</taxon>
        <taxon>Exophiala</taxon>
    </lineage>
</organism>
<evidence type="ECO:0000313" key="2">
    <source>
        <dbReference type="EMBL" id="KIW54162.1"/>
    </source>
</evidence>
<gene>
    <name evidence="2" type="ORF">PV05_06542</name>
</gene>
<keyword evidence="3" id="KW-1185">Reference proteome</keyword>
<accession>A0A0D2CVN4</accession>
<dbReference type="AlphaFoldDB" id="A0A0D2CVN4"/>
<name>A0A0D2CVN4_9EURO</name>
<dbReference type="HOGENOM" id="CLU_1372237_0_0_1"/>
<evidence type="ECO:0000313" key="3">
    <source>
        <dbReference type="Proteomes" id="UP000054342"/>
    </source>
</evidence>
<evidence type="ECO:0000256" key="1">
    <source>
        <dbReference type="SAM" id="MobiDB-lite"/>
    </source>
</evidence>
<sequence>MDVGKNPVNHIPSLIEADDELFEYFSEKWNAENFAYVFKYGCTQNQDGILGSHWNVQIICNVRWSFTEQEVEANAFLHRLRPIEHLLKSMHADLTAQINKITAELGSDADAGLENPFIPPPPTKRSRSETESDHEDERGSASDKVSRYAKVPKPGPSSTHSVTPAVATEVQTVSEALTQLELRWPEAKAVEAGIAEHVR</sequence>
<dbReference type="GeneID" id="25328450"/>
<feature type="compositionally biased region" description="Basic and acidic residues" evidence="1">
    <location>
        <begin position="126"/>
        <end position="146"/>
    </location>
</feature>
<dbReference type="RefSeq" id="XP_013314746.1">
    <property type="nucleotide sequence ID" value="XM_013459292.1"/>
</dbReference>
<dbReference type="EMBL" id="KN847320">
    <property type="protein sequence ID" value="KIW54162.1"/>
    <property type="molecule type" value="Genomic_DNA"/>
</dbReference>
<proteinExistence type="predicted"/>
<protein>
    <submittedName>
        <fullName evidence="2">Uncharacterized protein</fullName>
    </submittedName>
</protein>
<dbReference type="Proteomes" id="UP000054342">
    <property type="component" value="Unassembled WGS sequence"/>
</dbReference>
<feature type="region of interest" description="Disordered" evidence="1">
    <location>
        <begin position="109"/>
        <end position="167"/>
    </location>
</feature>